<organism evidence="13 14">
    <name type="scientific">Caldithrix abyssi DSM 13497</name>
    <dbReference type="NCBI Taxonomy" id="880073"/>
    <lineage>
        <taxon>Bacteria</taxon>
        <taxon>Pseudomonadati</taxon>
        <taxon>Calditrichota</taxon>
        <taxon>Calditrichia</taxon>
        <taxon>Calditrichales</taxon>
        <taxon>Calditrichaceae</taxon>
        <taxon>Caldithrix</taxon>
    </lineage>
</organism>
<dbReference type="FunCoup" id="H1XPL4">
    <property type="interactions" value="271"/>
</dbReference>
<dbReference type="OrthoDB" id="9813151at2"/>
<evidence type="ECO:0000259" key="11">
    <source>
        <dbReference type="PROSITE" id="PS50885"/>
    </source>
</evidence>
<dbReference type="PANTHER" id="PTHR43711">
    <property type="entry name" value="TWO-COMPONENT HISTIDINE KINASE"/>
    <property type="match status" value="1"/>
</dbReference>
<dbReference type="Pfam" id="PF00512">
    <property type="entry name" value="HisKA"/>
    <property type="match status" value="1"/>
</dbReference>
<keyword evidence="9" id="KW-1133">Transmembrane helix</keyword>
<dbReference type="InterPro" id="IPR004358">
    <property type="entry name" value="Sig_transdc_His_kin-like_C"/>
</dbReference>
<dbReference type="GO" id="GO:0000155">
    <property type="term" value="F:phosphorelay sensor kinase activity"/>
    <property type="evidence" value="ECO:0007669"/>
    <property type="project" value="InterPro"/>
</dbReference>
<proteinExistence type="predicted"/>
<keyword evidence="9" id="KW-0812">Transmembrane</keyword>
<dbReference type="PaxDb" id="880073-Calab_0289"/>
<dbReference type="PROSITE" id="PS50885">
    <property type="entry name" value="HAMP"/>
    <property type="match status" value="1"/>
</dbReference>
<dbReference type="CDD" id="cd06225">
    <property type="entry name" value="HAMP"/>
    <property type="match status" value="1"/>
</dbReference>
<keyword evidence="8 9" id="KW-0472">Membrane</keyword>
<dbReference type="SUPFAM" id="SSF55874">
    <property type="entry name" value="ATPase domain of HSP90 chaperone/DNA topoisomerase II/histidine kinase"/>
    <property type="match status" value="1"/>
</dbReference>
<evidence type="ECO:0000313" key="14">
    <source>
        <dbReference type="Proteomes" id="UP000004671"/>
    </source>
</evidence>
<dbReference type="EMBL" id="CM001402">
    <property type="protein sequence ID" value="EHO39935.1"/>
    <property type="molecule type" value="Genomic_DNA"/>
</dbReference>
<evidence type="ECO:0000256" key="3">
    <source>
        <dbReference type="ARBA" id="ARBA00012438"/>
    </source>
</evidence>
<protein>
    <recommendedName>
        <fullName evidence="3">histidine kinase</fullName>
        <ecNumber evidence="3">2.7.13.3</ecNumber>
    </recommendedName>
</protein>
<dbReference type="Pfam" id="PF00672">
    <property type="entry name" value="HAMP"/>
    <property type="match status" value="1"/>
</dbReference>
<keyword evidence="4" id="KW-0597">Phosphoprotein</keyword>
<reference evidence="12 15" key="2">
    <citation type="submission" date="2016-11" db="EMBL/GenBank/DDBJ databases">
        <title>Genomic analysis of Caldithrix abyssi and proposal of a novel bacterial phylum Caldithrichaeota.</title>
        <authorList>
            <person name="Kublanov I."/>
            <person name="Sigalova O."/>
            <person name="Gavrilov S."/>
            <person name="Lebedinsky A."/>
            <person name="Ivanova N."/>
            <person name="Daum C."/>
            <person name="Reddy T."/>
            <person name="Klenk H.P."/>
            <person name="Goker M."/>
            <person name="Reva O."/>
            <person name="Miroshnichenko M."/>
            <person name="Kyprides N."/>
            <person name="Woyke T."/>
            <person name="Gelfand M."/>
        </authorList>
    </citation>
    <scope>NUCLEOTIDE SEQUENCE [LARGE SCALE GENOMIC DNA]</scope>
    <source>
        <strain evidence="12 15">LF13</strain>
    </source>
</reference>
<dbReference type="SUPFAM" id="SSF158472">
    <property type="entry name" value="HAMP domain-like"/>
    <property type="match status" value="1"/>
</dbReference>
<keyword evidence="6 13" id="KW-0418">Kinase</keyword>
<dbReference type="SUPFAM" id="SSF47384">
    <property type="entry name" value="Homodimeric domain of signal transducing histidine kinase"/>
    <property type="match status" value="1"/>
</dbReference>
<evidence type="ECO:0000256" key="6">
    <source>
        <dbReference type="ARBA" id="ARBA00022777"/>
    </source>
</evidence>
<keyword evidence="14" id="KW-1185">Reference proteome</keyword>
<dbReference type="EMBL" id="CP018099">
    <property type="protein sequence ID" value="APF19839.1"/>
    <property type="molecule type" value="Genomic_DNA"/>
</dbReference>
<evidence type="ECO:0000256" key="4">
    <source>
        <dbReference type="ARBA" id="ARBA00022553"/>
    </source>
</evidence>
<dbReference type="GO" id="GO:0016020">
    <property type="term" value="C:membrane"/>
    <property type="evidence" value="ECO:0007669"/>
    <property type="project" value="UniProtKB-SubCell"/>
</dbReference>
<dbReference type="CDD" id="cd00075">
    <property type="entry name" value="HATPase"/>
    <property type="match status" value="1"/>
</dbReference>
<dbReference type="InterPro" id="IPR003660">
    <property type="entry name" value="HAMP_dom"/>
</dbReference>
<evidence type="ECO:0000256" key="1">
    <source>
        <dbReference type="ARBA" id="ARBA00000085"/>
    </source>
</evidence>
<dbReference type="FunFam" id="1.10.287.130:FF:000001">
    <property type="entry name" value="Two-component sensor histidine kinase"/>
    <property type="match status" value="1"/>
</dbReference>
<dbReference type="InterPro" id="IPR036890">
    <property type="entry name" value="HATPase_C_sf"/>
</dbReference>
<keyword evidence="7" id="KW-0902">Two-component regulatory system</keyword>
<dbReference type="SMART" id="SM00387">
    <property type="entry name" value="HATPase_c"/>
    <property type="match status" value="1"/>
</dbReference>
<keyword evidence="5" id="KW-0808">Transferase</keyword>
<dbReference type="InterPro" id="IPR003661">
    <property type="entry name" value="HisK_dim/P_dom"/>
</dbReference>
<dbReference type="SMART" id="SM00304">
    <property type="entry name" value="HAMP"/>
    <property type="match status" value="1"/>
</dbReference>
<dbReference type="SMART" id="SM00388">
    <property type="entry name" value="HisKA"/>
    <property type="match status" value="1"/>
</dbReference>
<evidence type="ECO:0000313" key="12">
    <source>
        <dbReference type="EMBL" id="APF19839.1"/>
    </source>
</evidence>
<name>H1XPL4_CALAY</name>
<dbReference type="InterPro" id="IPR005467">
    <property type="entry name" value="His_kinase_dom"/>
</dbReference>
<comment type="subcellular location">
    <subcellularLocation>
        <location evidence="2">Membrane</location>
    </subcellularLocation>
</comment>
<evidence type="ECO:0000256" key="9">
    <source>
        <dbReference type="SAM" id="Phobius"/>
    </source>
</evidence>
<evidence type="ECO:0000259" key="10">
    <source>
        <dbReference type="PROSITE" id="PS50109"/>
    </source>
</evidence>
<evidence type="ECO:0000256" key="5">
    <source>
        <dbReference type="ARBA" id="ARBA00022679"/>
    </source>
</evidence>
<feature type="transmembrane region" description="Helical" evidence="9">
    <location>
        <begin position="12"/>
        <end position="30"/>
    </location>
</feature>
<dbReference type="KEGG" id="caby:Cabys_3091"/>
<dbReference type="Gene3D" id="6.10.340.10">
    <property type="match status" value="1"/>
</dbReference>
<dbReference type="HOGENOM" id="CLU_000445_89_6_0"/>
<dbReference type="InterPro" id="IPR050736">
    <property type="entry name" value="Sensor_HK_Regulatory"/>
</dbReference>
<dbReference type="STRING" id="880073.Cabys_3091"/>
<sequence length="510" mass="57452" precursor="true">MKTILKSLFGKIALIFLIQILALSAVQMYLSLTCTFDYYYEKDQKLHAKTAAALARMIEERVKAGCSLTTITNDTQNLTLLNPDAHIYIVDQTGRILQTLTDASEIKRKKIDVQPILEFIAAKDQNLKEAVFIDNPLDPDGKVIFSASPLHLDDQYAYLLITYNVPLNTLSLQSIMDSGVLQNTALAAMLAVMFSLFAGFLVFFFLNKRLQIMRNVVNFFKNGKYDARIPITSRDEIGELGVAFNNMASAFETYLRDLERNDRMRREFIANISHDLRSPLASTRGYVETLMIKDEKLSQKERKKFLQIIHKNVVHLSELVSELFELAKFDAKQIEPAIEPFSIAELAQDIVLKFQPQSESLNINLISRFPKNLPLVMGDIGMIERAISNLIQNALKFSGKGATVNLELLKAENHVIVKIADNGPGIPVEDLPYVFERFYRVDKSRNRKSGGSGLGLAIVKKIVEAHGQKISVKCNPGSETVFSFTLPVWKKDLSQPRNKIKQTISSPEKS</sequence>
<dbReference type="RefSeq" id="WP_006926834.1">
    <property type="nucleotide sequence ID" value="NZ_CM001402.1"/>
</dbReference>
<dbReference type="EC" id="2.7.13.3" evidence="3"/>
<dbReference type="CDD" id="cd00082">
    <property type="entry name" value="HisKA"/>
    <property type="match status" value="1"/>
</dbReference>
<dbReference type="Pfam" id="PF02518">
    <property type="entry name" value="HATPase_c"/>
    <property type="match status" value="1"/>
</dbReference>
<dbReference type="InterPro" id="IPR003594">
    <property type="entry name" value="HATPase_dom"/>
</dbReference>
<feature type="domain" description="Histidine kinase" evidence="10">
    <location>
        <begin position="271"/>
        <end position="490"/>
    </location>
</feature>
<dbReference type="Proteomes" id="UP000004671">
    <property type="component" value="Chromosome"/>
</dbReference>
<reference evidence="13 14" key="1">
    <citation type="submission" date="2011-09" db="EMBL/GenBank/DDBJ databases">
        <title>The permanent draft genome of Caldithrix abyssi DSM 13497.</title>
        <authorList>
            <consortium name="US DOE Joint Genome Institute (JGI-PGF)"/>
            <person name="Lucas S."/>
            <person name="Han J."/>
            <person name="Lapidus A."/>
            <person name="Bruce D."/>
            <person name="Goodwin L."/>
            <person name="Pitluck S."/>
            <person name="Peters L."/>
            <person name="Kyrpides N."/>
            <person name="Mavromatis K."/>
            <person name="Ivanova N."/>
            <person name="Mikhailova N."/>
            <person name="Chertkov O."/>
            <person name="Detter J.C."/>
            <person name="Tapia R."/>
            <person name="Han C."/>
            <person name="Land M."/>
            <person name="Hauser L."/>
            <person name="Markowitz V."/>
            <person name="Cheng J.-F."/>
            <person name="Hugenholtz P."/>
            <person name="Woyke T."/>
            <person name="Wu D."/>
            <person name="Spring S."/>
            <person name="Brambilla E."/>
            <person name="Klenk H.-P."/>
            <person name="Eisen J.A."/>
        </authorList>
    </citation>
    <scope>NUCLEOTIDE SEQUENCE [LARGE SCALE GENOMIC DNA]</scope>
    <source>
        <strain evidence="13 14">DSM 13497</strain>
    </source>
</reference>
<dbReference type="PROSITE" id="PS50109">
    <property type="entry name" value="HIS_KIN"/>
    <property type="match status" value="1"/>
</dbReference>
<dbReference type="AlphaFoldDB" id="H1XPL4"/>
<dbReference type="eggNOG" id="COG2205">
    <property type="taxonomic scope" value="Bacteria"/>
</dbReference>
<evidence type="ECO:0000313" key="15">
    <source>
        <dbReference type="Proteomes" id="UP000183868"/>
    </source>
</evidence>
<evidence type="ECO:0000313" key="13">
    <source>
        <dbReference type="EMBL" id="EHO39935.1"/>
    </source>
</evidence>
<dbReference type="Proteomes" id="UP000183868">
    <property type="component" value="Chromosome"/>
</dbReference>
<gene>
    <name evidence="12" type="ORF">Cabys_3091</name>
    <name evidence="13" type="ORF">Calab_0289</name>
</gene>
<evidence type="ECO:0000256" key="2">
    <source>
        <dbReference type="ARBA" id="ARBA00004370"/>
    </source>
</evidence>
<accession>H1XPL4</accession>
<dbReference type="PRINTS" id="PR00344">
    <property type="entry name" value="BCTRLSENSOR"/>
</dbReference>
<dbReference type="FunFam" id="3.30.565.10:FF:000006">
    <property type="entry name" value="Sensor histidine kinase WalK"/>
    <property type="match status" value="1"/>
</dbReference>
<comment type="catalytic activity">
    <reaction evidence="1">
        <text>ATP + protein L-histidine = ADP + protein N-phospho-L-histidine.</text>
        <dbReference type="EC" id="2.7.13.3"/>
    </reaction>
</comment>
<evidence type="ECO:0000256" key="8">
    <source>
        <dbReference type="ARBA" id="ARBA00023136"/>
    </source>
</evidence>
<dbReference type="Gene3D" id="3.30.565.10">
    <property type="entry name" value="Histidine kinase-like ATPase, C-terminal domain"/>
    <property type="match status" value="1"/>
</dbReference>
<feature type="transmembrane region" description="Helical" evidence="9">
    <location>
        <begin position="185"/>
        <end position="206"/>
    </location>
</feature>
<feature type="domain" description="HAMP" evidence="11">
    <location>
        <begin position="204"/>
        <end position="256"/>
    </location>
</feature>
<dbReference type="PANTHER" id="PTHR43711:SF1">
    <property type="entry name" value="HISTIDINE KINASE 1"/>
    <property type="match status" value="1"/>
</dbReference>
<dbReference type="Gene3D" id="1.10.287.130">
    <property type="match status" value="1"/>
</dbReference>
<evidence type="ECO:0000256" key="7">
    <source>
        <dbReference type="ARBA" id="ARBA00023012"/>
    </source>
</evidence>
<dbReference type="InterPro" id="IPR036097">
    <property type="entry name" value="HisK_dim/P_sf"/>
</dbReference>